<evidence type="ECO:0000313" key="1">
    <source>
        <dbReference type="EMBL" id="GMN50222.1"/>
    </source>
</evidence>
<name>A0AA88ABK6_FICCA</name>
<proteinExistence type="predicted"/>
<gene>
    <name evidence="1" type="ORF">TIFTF001_019390</name>
</gene>
<protein>
    <submittedName>
        <fullName evidence="1">Uncharacterized protein</fullName>
    </submittedName>
</protein>
<sequence length="70" mass="7635">MVKRASEMKGTNLSLTQRSFVNPSESEWKLGFQASLYRKEAGSTASPPHHKISCALVLNGPGPFVKYGPN</sequence>
<evidence type="ECO:0000313" key="2">
    <source>
        <dbReference type="Proteomes" id="UP001187192"/>
    </source>
</evidence>
<comment type="caution">
    <text evidence="1">The sequence shown here is derived from an EMBL/GenBank/DDBJ whole genome shotgun (WGS) entry which is preliminary data.</text>
</comment>
<dbReference type="AlphaFoldDB" id="A0AA88ABK6"/>
<dbReference type="Proteomes" id="UP001187192">
    <property type="component" value="Unassembled WGS sequence"/>
</dbReference>
<organism evidence="1 2">
    <name type="scientific">Ficus carica</name>
    <name type="common">Common fig</name>
    <dbReference type="NCBI Taxonomy" id="3494"/>
    <lineage>
        <taxon>Eukaryota</taxon>
        <taxon>Viridiplantae</taxon>
        <taxon>Streptophyta</taxon>
        <taxon>Embryophyta</taxon>
        <taxon>Tracheophyta</taxon>
        <taxon>Spermatophyta</taxon>
        <taxon>Magnoliopsida</taxon>
        <taxon>eudicotyledons</taxon>
        <taxon>Gunneridae</taxon>
        <taxon>Pentapetalae</taxon>
        <taxon>rosids</taxon>
        <taxon>fabids</taxon>
        <taxon>Rosales</taxon>
        <taxon>Moraceae</taxon>
        <taxon>Ficeae</taxon>
        <taxon>Ficus</taxon>
    </lineage>
</organism>
<keyword evidence="2" id="KW-1185">Reference proteome</keyword>
<accession>A0AA88ABK6</accession>
<dbReference type="EMBL" id="BTGU01000033">
    <property type="protein sequence ID" value="GMN50222.1"/>
    <property type="molecule type" value="Genomic_DNA"/>
</dbReference>
<dbReference type="Gramene" id="FCD_00000201-RA">
    <property type="protein sequence ID" value="FCD_00000201-RA:cds"/>
    <property type="gene ID" value="FCD_00000201"/>
</dbReference>
<reference evidence="1" key="1">
    <citation type="submission" date="2023-07" db="EMBL/GenBank/DDBJ databases">
        <title>draft genome sequence of fig (Ficus carica).</title>
        <authorList>
            <person name="Takahashi T."/>
            <person name="Nishimura K."/>
        </authorList>
    </citation>
    <scope>NUCLEOTIDE SEQUENCE</scope>
</reference>